<organism evidence="2 3">
    <name type="scientific">Roseiconus lacunae</name>
    <dbReference type="NCBI Taxonomy" id="2605694"/>
    <lineage>
        <taxon>Bacteria</taxon>
        <taxon>Pseudomonadati</taxon>
        <taxon>Planctomycetota</taxon>
        <taxon>Planctomycetia</taxon>
        <taxon>Pirellulales</taxon>
        <taxon>Pirellulaceae</taxon>
        <taxon>Roseiconus</taxon>
    </lineage>
</organism>
<accession>A0ABT7PGD0</accession>
<dbReference type="Proteomes" id="UP001239462">
    <property type="component" value="Unassembled WGS sequence"/>
</dbReference>
<protein>
    <submittedName>
        <fullName evidence="2">DUF1559 domain-containing protein</fullName>
    </submittedName>
</protein>
<dbReference type="Pfam" id="PF07596">
    <property type="entry name" value="SBP_bac_10"/>
    <property type="match status" value="1"/>
</dbReference>
<name>A0ABT7PGD0_9BACT</name>
<reference evidence="2 3" key="1">
    <citation type="submission" date="2023-06" db="EMBL/GenBank/DDBJ databases">
        <title>Roseiconus lacunae JC819 isolated from Gulf of Mannar region, Tamil Nadu.</title>
        <authorList>
            <person name="Pk S."/>
            <person name="Ch S."/>
            <person name="Ch V.R."/>
        </authorList>
    </citation>
    <scope>NUCLEOTIDE SEQUENCE [LARGE SCALE GENOMIC DNA]</scope>
    <source>
        <strain evidence="2 3">JC819</strain>
    </source>
</reference>
<sequence length="207" mass="23358">MRSRALVAISFILLLIGAFVIVRDAQRTAAGMRVQGRLRQLHLALLNYQAVNGVIPDRNLHDSNGRLLCSWVGMILPFIEQHEIADSIDISESWDSPSNKESLERGKRFWDWYSADGYFISAYDGADSMWDSNGKPLGTLEELPTKVLLVATTIDGIHPLEPFCLTEDHLRKILTAGTRAWYVDADRFHGTVRLEGNSIVFVRNFEP</sequence>
<dbReference type="InterPro" id="IPR011453">
    <property type="entry name" value="DUF1559"/>
</dbReference>
<evidence type="ECO:0000313" key="2">
    <source>
        <dbReference type="EMBL" id="MDM4015552.1"/>
    </source>
</evidence>
<evidence type="ECO:0000313" key="3">
    <source>
        <dbReference type="Proteomes" id="UP001239462"/>
    </source>
</evidence>
<dbReference type="RefSeq" id="WP_289163050.1">
    <property type="nucleotide sequence ID" value="NZ_JASZZN010000005.1"/>
</dbReference>
<gene>
    <name evidence="2" type="ORF">QTN89_08945</name>
</gene>
<comment type="caution">
    <text evidence="2">The sequence shown here is derived from an EMBL/GenBank/DDBJ whole genome shotgun (WGS) entry which is preliminary data.</text>
</comment>
<proteinExistence type="predicted"/>
<evidence type="ECO:0000259" key="1">
    <source>
        <dbReference type="Pfam" id="PF07596"/>
    </source>
</evidence>
<feature type="domain" description="DUF1559" evidence="1">
    <location>
        <begin position="35"/>
        <end position="105"/>
    </location>
</feature>
<dbReference type="EMBL" id="JASZZN010000005">
    <property type="protein sequence ID" value="MDM4015552.1"/>
    <property type="molecule type" value="Genomic_DNA"/>
</dbReference>
<keyword evidence="3" id="KW-1185">Reference proteome</keyword>